<protein>
    <recommendedName>
        <fullName evidence="2">Aldehyde dehydrogenase domain-containing protein</fullName>
    </recommendedName>
</protein>
<evidence type="ECO:0000313" key="4">
    <source>
        <dbReference type="Proteomes" id="UP000016930"/>
    </source>
</evidence>
<dbReference type="Gene3D" id="3.40.309.10">
    <property type="entry name" value="Aldehyde Dehydrogenase, Chain A, domain 2"/>
    <property type="match status" value="1"/>
</dbReference>
<dbReference type="PANTHER" id="PTHR43353:SF6">
    <property type="entry name" value="CYTOPLASMIC ALDEHYDE DEHYDROGENASE (EUROFUNG)"/>
    <property type="match status" value="1"/>
</dbReference>
<dbReference type="InterPro" id="IPR016161">
    <property type="entry name" value="Ald_DH/histidinol_DH"/>
</dbReference>
<gene>
    <name evidence="3" type="ORF">CERSUDRAFT_116216</name>
</gene>
<evidence type="ECO:0000313" key="3">
    <source>
        <dbReference type="EMBL" id="EMD35472.1"/>
    </source>
</evidence>
<dbReference type="GO" id="GO:0009450">
    <property type="term" value="P:gamma-aminobutyric acid catabolic process"/>
    <property type="evidence" value="ECO:0007669"/>
    <property type="project" value="TreeGrafter"/>
</dbReference>
<dbReference type="PANTHER" id="PTHR43353">
    <property type="entry name" value="SUCCINATE-SEMIALDEHYDE DEHYDROGENASE, MITOCHONDRIAL"/>
    <property type="match status" value="1"/>
</dbReference>
<reference evidence="3 4" key="1">
    <citation type="journal article" date="2012" name="Proc. Natl. Acad. Sci. U.S.A.">
        <title>Comparative genomics of Ceriporiopsis subvermispora and Phanerochaete chrysosporium provide insight into selective ligninolysis.</title>
        <authorList>
            <person name="Fernandez-Fueyo E."/>
            <person name="Ruiz-Duenas F.J."/>
            <person name="Ferreira P."/>
            <person name="Floudas D."/>
            <person name="Hibbett D.S."/>
            <person name="Canessa P."/>
            <person name="Larrondo L.F."/>
            <person name="James T.Y."/>
            <person name="Seelenfreund D."/>
            <person name="Lobos S."/>
            <person name="Polanco R."/>
            <person name="Tello M."/>
            <person name="Honda Y."/>
            <person name="Watanabe T."/>
            <person name="Watanabe T."/>
            <person name="Ryu J.S."/>
            <person name="Kubicek C.P."/>
            <person name="Schmoll M."/>
            <person name="Gaskell J."/>
            <person name="Hammel K.E."/>
            <person name="St John F.J."/>
            <person name="Vanden Wymelenberg A."/>
            <person name="Sabat G."/>
            <person name="Splinter BonDurant S."/>
            <person name="Syed K."/>
            <person name="Yadav J.S."/>
            <person name="Doddapaneni H."/>
            <person name="Subramanian V."/>
            <person name="Lavin J.L."/>
            <person name="Oguiza J.A."/>
            <person name="Perez G."/>
            <person name="Pisabarro A.G."/>
            <person name="Ramirez L."/>
            <person name="Santoyo F."/>
            <person name="Master E."/>
            <person name="Coutinho P.M."/>
            <person name="Henrissat B."/>
            <person name="Lombard V."/>
            <person name="Magnuson J.K."/>
            <person name="Kuees U."/>
            <person name="Hori C."/>
            <person name="Igarashi K."/>
            <person name="Samejima M."/>
            <person name="Held B.W."/>
            <person name="Barry K.W."/>
            <person name="LaButti K.M."/>
            <person name="Lapidus A."/>
            <person name="Lindquist E.A."/>
            <person name="Lucas S.M."/>
            <person name="Riley R."/>
            <person name="Salamov A.A."/>
            <person name="Hoffmeister D."/>
            <person name="Schwenk D."/>
            <person name="Hadar Y."/>
            <person name="Yarden O."/>
            <person name="de Vries R.P."/>
            <person name="Wiebenga A."/>
            <person name="Stenlid J."/>
            <person name="Eastwood D."/>
            <person name="Grigoriev I.V."/>
            <person name="Berka R.M."/>
            <person name="Blanchette R.A."/>
            <person name="Kersten P."/>
            <person name="Martinez A.T."/>
            <person name="Vicuna R."/>
            <person name="Cullen D."/>
        </authorList>
    </citation>
    <scope>NUCLEOTIDE SEQUENCE [LARGE SCALE GENOMIC DNA]</scope>
    <source>
        <strain evidence="3 4">B</strain>
    </source>
</reference>
<dbReference type="HOGENOM" id="CLU_2014976_0_0_1"/>
<keyword evidence="1" id="KW-0560">Oxidoreductase</keyword>
<keyword evidence="4" id="KW-1185">Reference proteome</keyword>
<dbReference type="GO" id="GO:0004777">
    <property type="term" value="F:succinate-semialdehyde dehydrogenase (NAD+) activity"/>
    <property type="evidence" value="ECO:0007669"/>
    <property type="project" value="TreeGrafter"/>
</dbReference>
<dbReference type="Proteomes" id="UP000016930">
    <property type="component" value="Unassembled WGS sequence"/>
</dbReference>
<organism evidence="3 4">
    <name type="scientific">Ceriporiopsis subvermispora (strain B)</name>
    <name type="common">White-rot fungus</name>
    <name type="synonym">Gelatoporia subvermispora</name>
    <dbReference type="NCBI Taxonomy" id="914234"/>
    <lineage>
        <taxon>Eukaryota</taxon>
        <taxon>Fungi</taxon>
        <taxon>Dikarya</taxon>
        <taxon>Basidiomycota</taxon>
        <taxon>Agaricomycotina</taxon>
        <taxon>Agaricomycetes</taxon>
        <taxon>Polyporales</taxon>
        <taxon>Gelatoporiaceae</taxon>
        <taxon>Gelatoporia</taxon>
    </lineage>
</organism>
<dbReference type="InterPro" id="IPR016163">
    <property type="entry name" value="Ald_DH_C"/>
</dbReference>
<dbReference type="SUPFAM" id="SSF53720">
    <property type="entry name" value="ALDH-like"/>
    <property type="match status" value="1"/>
</dbReference>
<accession>M2RAM4</accession>
<feature type="domain" description="Aldehyde dehydrogenase" evidence="2">
    <location>
        <begin position="1"/>
        <end position="92"/>
    </location>
</feature>
<dbReference type="InterPro" id="IPR015590">
    <property type="entry name" value="Aldehyde_DH_dom"/>
</dbReference>
<proteinExistence type="predicted"/>
<dbReference type="InterPro" id="IPR050740">
    <property type="entry name" value="Aldehyde_DH_Superfamily"/>
</dbReference>
<evidence type="ECO:0000259" key="2">
    <source>
        <dbReference type="Pfam" id="PF00171"/>
    </source>
</evidence>
<name>M2RAM4_CERS8</name>
<dbReference type="AlphaFoldDB" id="M2RAM4"/>
<dbReference type="EMBL" id="KB445800">
    <property type="protein sequence ID" value="EMD35472.1"/>
    <property type="molecule type" value="Genomic_DNA"/>
</dbReference>
<dbReference type="Pfam" id="PF00171">
    <property type="entry name" value="Aldedh"/>
    <property type="match status" value="1"/>
</dbReference>
<evidence type="ECO:0000256" key="1">
    <source>
        <dbReference type="ARBA" id="ARBA00023002"/>
    </source>
</evidence>
<sequence length="123" mass="13813">MIKDAKEKGAKMLVGDGTRQGAVVQPHLVADVKTDMWIWNRETFGPVTTVIEFDTIEEAIELANASDYSLTSALWTQNVNIAFDVGGQIRASLCCRIQLENMGPHAFRLRKHERAHRSSQRNC</sequence>
<dbReference type="OrthoDB" id="310895at2759"/>
<dbReference type="STRING" id="914234.M2RAM4"/>